<name>A0ACC0UC72_9AGAM</name>
<organism evidence="1 2">
    <name type="scientific">Russula earlei</name>
    <dbReference type="NCBI Taxonomy" id="71964"/>
    <lineage>
        <taxon>Eukaryota</taxon>
        <taxon>Fungi</taxon>
        <taxon>Dikarya</taxon>
        <taxon>Basidiomycota</taxon>
        <taxon>Agaricomycotina</taxon>
        <taxon>Agaricomycetes</taxon>
        <taxon>Russulales</taxon>
        <taxon>Russulaceae</taxon>
        <taxon>Russula</taxon>
    </lineage>
</organism>
<dbReference type="EMBL" id="JAGFNK010000069">
    <property type="protein sequence ID" value="KAI9509231.1"/>
    <property type="molecule type" value="Genomic_DNA"/>
</dbReference>
<evidence type="ECO:0000313" key="2">
    <source>
        <dbReference type="Proteomes" id="UP001207468"/>
    </source>
</evidence>
<evidence type="ECO:0000313" key="1">
    <source>
        <dbReference type="EMBL" id="KAI9509231.1"/>
    </source>
</evidence>
<protein>
    <submittedName>
        <fullName evidence="1">Uncharacterized protein</fullName>
    </submittedName>
</protein>
<comment type="caution">
    <text evidence="1">The sequence shown here is derived from an EMBL/GenBank/DDBJ whole genome shotgun (WGS) entry which is preliminary data.</text>
</comment>
<gene>
    <name evidence="1" type="ORF">F5148DRAFT_1283209</name>
</gene>
<reference evidence="1" key="1">
    <citation type="submission" date="2021-03" db="EMBL/GenBank/DDBJ databases">
        <title>Evolutionary priming and transition to the ectomycorrhizal habit in an iconic lineage of mushroom-forming fungi: is preadaptation a requirement?</title>
        <authorList>
            <consortium name="DOE Joint Genome Institute"/>
            <person name="Looney B.P."/>
            <person name="Miyauchi S."/>
            <person name="Morin E."/>
            <person name="Drula E."/>
            <person name="Courty P.E."/>
            <person name="Chicoki N."/>
            <person name="Fauchery L."/>
            <person name="Kohler A."/>
            <person name="Kuo A."/>
            <person name="LaButti K."/>
            <person name="Pangilinan J."/>
            <person name="Lipzen A."/>
            <person name="Riley R."/>
            <person name="Andreopoulos W."/>
            <person name="He G."/>
            <person name="Johnson J."/>
            <person name="Barry K.W."/>
            <person name="Grigoriev I.V."/>
            <person name="Nagy L."/>
            <person name="Hibbett D."/>
            <person name="Henrissat B."/>
            <person name="Matheny P.B."/>
            <person name="Labbe J."/>
            <person name="Martin A.F."/>
        </authorList>
    </citation>
    <scope>NUCLEOTIDE SEQUENCE</scope>
    <source>
        <strain evidence="1">BPL698</strain>
    </source>
</reference>
<accession>A0ACC0UC72</accession>
<dbReference type="Proteomes" id="UP001207468">
    <property type="component" value="Unassembled WGS sequence"/>
</dbReference>
<keyword evidence="2" id="KW-1185">Reference proteome</keyword>
<proteinExistence type="predicted"/>
<sequence>MARSARLHSFLWLLRFLAVAPQGALSVFQFVSYSLVKQCGPFNVSFYGGQPPTELPLTLIVIPFNSTPLSFTIPESAWDNSTSSGSYVTLLPLPAGIHIMASLDDAAGNNAALTSDVIQIQPSKNASCIPTNMTARVPFQLVDNAVSQCLPFNISRNASTDDALSTRVFIPTGLSFSLGWTAFHTNQGIDTFTYIMAVAQGLRVALLLEDRQGDRQVSDLLTVKGEQSSPSGCLCTGSSSYTTTTVTPVGSQRGSSKSALIAISITSPIAVLIIVILGIVLIRRERRKLVGRLIAGDQGGETDSPSPPFGPPVPPKPAQLPAEIPSTPVPVDPVYPAELFMIPPAGSRVHRSSRATVLAPSAPSLKSAKSLSSMSPSVSTRTTDKRSAAKLRPLEDLDIAGLLEVASQQPAATEAPRGYPAASPHTVTPVLTPTATSSPSVSLHRTSSPPTIRELTPPEPDVPLTPLRRLSQEWLNPQPPLATVTIASPRNGLPLRIRPLPVPIPSRGTGGPGPGQTLARF</sequence>